<dbReference type="InterPro" id="IPR006311">
    <property type="entry name" value="TAT_signal"/>
</dbReference>
<reference evidence="3" key="1">
    <citation type="submission" date="2020-02" db="EMBL/GenBank/DDBJ databases">
        <authorList>
            <person name="Meier V. D."/>
        </authorList>
    </citation>
    <scope>NUCLEOTIDE SEQUENCE</scope>
    <source>
        <strain evidence="3">AVDCRST_MAG51</strain>
    </source>
</reference>
<dbReference type="Gene3D" id="3.40.190.150">
    <property type="entry name" value="Bordetella uptake gene, domain 1"/>
    <property type="match status" value="1"/>
</dbReference>
<dbReference type="AlphaFoldDB" id="A0A6J4PUG0"/>
<feature type="signal peptide" evidence="2">
    <location>
        <begin position="1"/>
        <end position="30"/>
    </location>
</feature>
<dbReference type="PANTHER" id="PTHR42928">
    <property type="entry name" value="TRICARBOXYLATE-BINDING PROTEIN"/>
    <property type="match status" value="1"/>
</dbReference>
<accession>A0A6J4PUG0</accession>
<sequence length="132" mass="13465">MSAPVPRMQRRGLLVRAGLAAAAAALPAWAPLSARAQAGWPSKPVRIVVPYAPGGANDILARVVSEKLAPALGQSVVVENRAGAGAIVGTEHVARAAPDGHTLLMAASGPIVFNPALMARLPYSPLQDLAPI</sequence>
<dbReference type="PANTHER" id="PTHR42928:SF5">
    <property type="entry name" value="BLR1237 PROTEIN"/>
    <property type="match status" value="1"/>
</dbReference>
<dbReference type="InterPro" id="IPR042100">
    <property type="entry name" value="Bug_dom1"/>
</dbReference>
<organism evidence="3">
    <name type="scientific">uncultured Ramlibacter sp</name>
    <dbReference type="NCBI Taxonomy" id="260755"/>
    <lineage>
        <taxon>Bacteria</taxon>
        <taxon>Pseudomonadati</taxon>
        <taxon>Pseudomonadota</taxon>
        <taxon>Betaproteobacteria</taxon>
        <taxon>Burkholderiales</taxon>
        <taxon>Comamonadaceae</taxon>
        <taxon>Ramlibacter</taxon>
        <taxon>environmental samples</taxon>
    </lineage>
</organism>
<protein>
    <submittedName>
        <fullName evidence="3">BUG/TctC family periplasmic protein</fullName>
    </submittedName>
</protein>
<feature type="chain" id="PRO_5026987578" evidence="2">
    <location>
        <begin position="31"/>
        <end position="132"/>
    </location>
</feature>
<evidence type="ECO:0000313" key="3">
    <source>
        <dbReference type="EMBL" id="CAA9419942.1"/>
    </source>
</evidence>
<dbReference type="InterPro" id="IPR005064">
    <property type="entry name" value="BUG"/>
</dbReference>
<name>A0A6J4PUG0_9BURK</name>
<dbReference type="PROSITE" id="PS51318">
    <property type="entry name" value="TAT"/>
    <property type="match status" value="1"/>
</dbReference>
<gene>
    <name evidence="3" type="ORF">AVDCRST_MAG51-1943</name>
</gene>
<evidence type="ECO:0000256" key="2">
    <source>
        <dbReference type="SAM" id="SignalP"/>
    </source>
</evidence>
<feature type="non-terminal residue" evidence="3">
    <location>
        <position position="132"/>
    </location>
</feature>
<keyword evidence="2" id="KW-0732">Signal</keyword>
<dbReference type="Pfam" id="PF03401">
    <property type="entry name" value="TctC"/>
    <property type="match status" value="1"/>
</dbReference>
<comment type="similarity">
    <text evidence="1">Belongs to the UPF0065 (bug) family.</text>
</comment>
<evidence type="ECO:0000256" key="1">
    <source>
        <dbReference type="ARBA" id="ARBA00006987"/>
    </source>
</evidence>
<proteinExistence type="inferred from homology"/>
<dbReference type="EMBL" id="CADCUX010000409">
    <property type="protein sequence ID" value="CAA9419942.1"/>
    <property type="molecule type" value="Genomic_DNA"/>
</dbReference>